<dbReference type="PROSITE" id="PS50931">
    <property type="entry name" value="HTH_LYSR"/>
    <property type="match status" value="1"/>
</dbReference>
<evidence type="ECO:0000256" key="5">
    <source>
        <dbReference type="ARBA" id="ARBA00023163"/>
    </source>
</evidence>
<comment type="caution">
    <text evidence="7">The sequence shown here is derived from an EMBL/GenBank/DDBJ whole genome shotgun (WGS) entry which is preliminary data.</text>
</comment>
<feature type="domain" description="HTH lysR-type" evidence="6">
    <location>
        <begin position="1"/>
        <end position="58"/>
    </location>
</feature>
<sequence>MELRQLRYFVAIAKHGSFSKAAEQVFVAQSALSHQLAQLEAELGTRLLHRSRRGVELSESGRIFLAHATAILRQVDDAIASVRNNADDPSGKVVFGVPHSASNALALPLLQAVRQHLPKVELELTEELTGNLVQQLRSGQINLALLFDDGSIAEFACEYLLDEALALISPASAADRPQAAVSLQQALLLPLILPANPHGVRPIIEAAARAHGLAGPNVIADISSVSILRTTLLAGLGHTLLPVMPLQHELAAGTLCAVPVDNPTLTRRLALCASKHIPLSAAATAVARLTPDLTKNLCTTNAWLGAALIPKAP</sequence>
<evidence type="ECO:0000256" key="3">
    <source>
        <dbReference type="ARBA" id="ARBA00023125"/>
    </source>
</evidence>
<keyword evidence="4" id="KW-0010">Activator</keyword>
<evidence type="ECO:0000256" key="2">
    <source>
        <dbReference type="ARBA" id="ARBA00023015"/>
    </source>
</evidence>
<name>A0ABX1TUW5_9PROT</name>
<keyword evidence="3" id="KW-0238">DNA-binding</keyword>
<evidence type="ECO:0000256" key="1">
    <source>
        <dbReference type="ARBA" id="ARBA00009437"/>
    </source>
</evidence>
<dbReference type="Gene3D" id="1.10.10.10">
    <property type="entry name" value="Winged helix-like DNA-binding domain superfamily/Winged helix DNA-binding domain"/>
    <property type="match status" value="1"/>
</dbReference>
<dbReference type="InterPro" id="IPR005119">
    <property type="entry name" value="LysR_subst-bd"/>
</dbReference>
<dbReference type="Pfam" id="PF03466">
    <property type="entry name" value="LysR_substrate"/>
    <property type="match status" value="1"/>
</dbReference>
<keyword evidence="8" id="KW-1185">Reference proteome</keyword>
<dbReference type="InterPro" id="IPR036388">
    <property type="entry name" value="WH-like_DNA-bd_sf"/>
</dbReference>
<dbReference type="SUPFAM" id="SSF53850">
    <property type="entry name" value="Periplasmic binding protein-like II"/>
    <property type="match status" value="1"/>
</dbReference>
<dbReference type="RefSeq" id="WP_169065733.1">
    <property type="nucleotide sequence ID" value="NZ_SPMY01000016.1"/>
</dbReference>
<evidence type="ECO:0000259" key="6">
    <source>
        <dbReference type="PROSITE" id="PS50931"/>
    </source>
</evidence>
<gene>
    <name evidence="7" type="ORF">E4Q23_05390</name>
</gene>
<proteinExistence type="inferred from homology"/>
<dbReference type="InterPro" id="IPR000847">
    <property type="entry name" value="LysR_HTH_N"/>
</dbReference>
<dbReference type="PRINTS" id="PR00039">
    <property type="entry name" value="HTHLYSR"/>
</dbReference>
<evidence type="ECO:0000313" key="7">
    <source>
        <dbReference type="EMBL" id="NMQ27238.1"/>
    </source>
</evidence>
<keyword evidence="2" id="KW-0805">Transcription regulation</keyword>
<dbReference type="EMBL" id="SPMY01000016">
    <property type="protein sequence ID" value="NMQ27238.1"/>
    <property type="molecule type" value="Genomic_DNA"/>
</dbReference>
<reference evidence="7 8" key="1">
    <citation type="submission" date="2019-03" db="EMBL/GenBank/DDBJ databases">
        <title>Metabolic reconstructions from genomes of highly enriched 'Candidatus Accumulibacter' and 'Candidatus Competibacter' bioreactor populations.</title>
        <authorList>
            <person name="Annavajhala M.K."/>
            <person name="Welles L."/>
            <person name="Abbas B."/>
            <person name="Sorokin D."/>
            <person name="Park H."/>
            <person name="Van Loosdrecht M."/>
            <person name="Chandran K."/>
        </authorList>
    </citation>
    <scope>NUCLEOTIDE SEQUENCE [LARGE SCALE GENOMIC DNA]</scope>
    <source>
        <strain evidence="7 8">SBR_S</strain>
    </source>
</reference>
<dbReference type="SUPFAM" id="SSF46785">
    <property type="entry name" value="Winged helix' DNA-binding domain"/>
    <property type="match status" value="1"/>
</dbReference>
<dbReference type="Pfam" id="PF00126">
    <property type="entry name" value="HTH_1"/>
    <property type="match status" value="1"/>
</dbReference>
<dbReference type="PANTHER" id="PTHR30293:SF0">
    <property type="entry name" value="NITROGEN ASSIMILATION REGULATORY PROTEIN NAC"/>
    <property type="match status" value="1"/>
</dbReference>
<accession>A0ABX1TUW5</accession>
<dbReference type="Proteomes" id="UP000749010">
    <property type="component" value="Unassembled WGS sequence"/>
</dbReference>
<dbReference type="Gene3D" id="3.40.190.290">
    <property type="match status" value="1"/>
</dbReference>
<evidence type="ECO:0000313" key="8">
    <source>
        <dbReference type="Proteomes" id="UP000749010"/>
    </source>
</evidence>
<organism evidence="7 8">
    <name type="scientific">Candidatus Accumulibacter phosphatis</name>
    <dbReference type="NCBI Taxonomy" id="327160"/>
    <lineage>
        <taxon>Bacteria</taxon>
        <taxon>Pseudomonadati</taxon>
        <taxon>Pseudomonadota</taxon>
        <taxon>Betaproteobacteria</taxon>
        <taxon>Candidatus Accumulibacter</taxon>
    </lineage>
</organism>
<protein>
    <submittedName>
        <fullName evidence="7">LysR family transcriptional regulator</fullName>
    </submittedName>
</protein>
<evidence type="ECO:0000256" key="4">
    <source>
        <dbReference type="ARBA" id="ARBA00023159"/>
    </source>
</evidence>
<dbReference type="InterPro" id="IPR036390">
    <property type="entry name" value="WH_DNA-bd_sf"/>
</dbReference>
<comment type="similarity">
    <text evidence="1">Belongs to the LysR transcriptional regulatory family.</text>
</comment>
<keyword evidence="5" id="KW-0804">Transcription</keyword>
<dbReference type="PANTHER" id="PTHR30293">
    <property type="entry name" value="TRANSCRIPTIONAL REGULATORY PROTEIN NAC-RELATED"/>
    <property type="match status" value="1"/>
</dbReference>